<gene>
    <name evidence="2" type="ORF">BBK82_10805</name>
</gene>
<proteinExistence type="predicted"/>
<sequence>MPAVTRSTMRSRSNWANIARRLTIIRPTGVEVSNGSVAERNATPASSSSSSRLTVSRRLRENRSTRYTSNTSIMFDLAHCMAFCKSGRSVVFPDASSWNFLTIFHPGCEAT</sequence>
<evidence type="ECO:0000256" key="1">
    <source>
        <dbReference type="SAM" id="MobiDB-lite"/>
    </source>
</evidence>
<dbReference type="EMBL" id="CP016793">
    <property type="protein sequence ID" value="ANZ36484.1"/>
    <property type="molecule type" value="Genomic_DNA"/>
</dbReference>
<accession>A0A1B2HFH4</accession>
<feature type="compositionally biased region" description="Low complexity" evidence="1">
    <location>
        <begin position="46"/>
        <end position="56"/>
    </location>
</feature>
<protein>
    <submittedName>
        <fullName evidence="2">Uncharacterized protein</fullName>
    </submittedName>
</protein>
<dbReference type="Proteomes" id="UP000093053">
    <property type="component" value="Chromosome"/>
</dbReference>
<evidence type="ECO:0000313" key="3">
    <source>
        <dbReference type="Proteomes" id="UP000093053"/>
    </source>
</evidence>
<keyword evidence="3" id="KW-1185">Reference proteome</keyword>
<dbReference type="AlphaFoldDB" id="A0A1B2HFH4"/>
<name>A0A1B2HFH4_9PSEU</name>
<feature type="region of interest" description="Disordered" evidence="1">
    <location>
        <begin position="33"/>
        <end position="61"/>
    </location>
</feature>
<dbReference type="KEGG" id="led:BBK82_10805"/>
<evidence type="ECO:0000313" key="2">
    <source>
        <dbReference type="EMBL" id="ANZ36484.1"/>
    </source>
</evidence>
<reference evidence="2 3" key="1">
    <citation type="submission" date="2016-07" db="EMBL/GenBank/DDBJ databases">
        <title>Complete genome sequence of the Lentzea guizhouensis DHS C013.</title>
        <authorList>
            <person name="Cao C."/>
        </authorList>
    </citation>
    <scope>NUCLEOTIDE SEQUENCE [LARGE SCALE GENOMIC DNA]</scope>
    <source>
        <strain evidence="2 3">DHS C013</strain>
    </source>
</reference>
<organism evidence="2 3">
    <name type="scientific">Lentzea guizhouensis</name>
    <dbReference type="NCBI Taxonomy" id="1586287"/>
    <lineage>
        <taxon>Bacteria</taxon>
        <taxon>Bacillati</taxon>
        <taxon>Actinomycetota</taxon>
        <taxon>Actinomycetes</taxon>
        <taxon>Pseudonocardiales</taxon>
        <taxon>Pseudonocardiaceae</taxon>
        <taxon>Lentzea</taxon>
    </lineage>
</organism>